<evidence type="ECO:0000259" key="7">
    <source>
        <dbReference type="Pfam" id="PF07005"/>
    </source>
</evidence>
<evidence type="ECO:0000256" key="3">
    <source>
        <dbReference type="ARBA" id="ARBA00022741"/>
    </source>
</evidence>
<evidence type="ECO:0000256" key="2">
    <source>
        <dbReference type="ARBA" id="ARBA00022679"/>
    </source>
</evidence>
<feature type="domain" description="Four-carbon acid sugar kinase nucleotide binding" evidence="8">
    <location>
        <begin position="191"/>
        <end position="357"/>
    </location>
</feature>
<proteinExistence type="inferred from homology"/>
<feature type="domain" description="Four-carbon acid sugar kinase N-terminal" evidence="7">
    <location>
        <begin position="1"/>
        <end position="167"/>
    </location>
</feature>
<accession>A0A9D2QKQ6</accession>
<dbReference type="EMBL" id="DWVS01000194">
    <property type="protein sequence ID" value="HJC87889.1"/>
    <property type="molecule type" value="Genomic_DNA"/>
</dbReference>
<evidence type="ECO:0000259" key="8">
    <source>
        <dbReference type="Pfam" id="PF17042"/>
    </source>
</evidence>
<evidence type="ECO:0000256" key="4">
    <source>
        <dbReference type="ARBA" id="ARBA00022777"/>
    </source>
</evidence>
<dbReference type="InterPro" id="IPR037051">
    <property type="entry name" value="4-carb_acid_sugar_kinase_N_sf"/>
</dbReference>
<dbReference type="Gene3D" id="3.40.980.20">
    <property type="entry name" value="Four-carbon acid sugar kinase, nucleotide binding domain"/>
    <property type="match status" value="1"/>
</dbReference>
<reference evidence="9" key="2">
    <citation type="submission" date="2021-04" db="EMBL/GenBank/DDBJ databases">
        <authorList>
            <person name="Gilroy R."/>
        </authorList>
    </citation>
    <scope>NUCLEOTIDE SEQUENCE</scope>
    <source>
        <strain evidence="9">ChiBcec1-1630</strain>
    </source>
</reference>
<keyword evidence="2" id="KW-0808">Transferase</keyword>
<name>A0A9D2QKQ6_9FIRM</name>
<comment type="similarity">
    <text evidence="1">Belongs to the four-carbon acid sugar kinase family.</text>
</comment>
<dbReference type="GO" id="GO:0016301">
    <property type="term" value="F:kinase activity"/>
    <property type="evidence" value="ECO:0007669"/>
    <property type="project" value="UniProtKB-KW"/>
</dbReference>
<dbReference type="GO" id="GO:0005524">
    <property type="term" value="F:ATP binding"/>
    <property type="evidence" value="ECO:0007669"/>
    <property type="project" value="UniProtKB-KW"/>
</dbReference>
<dbReference type="Pfam" id="PF07005">
    <property type="entry name" value="SBD_N"/>
    <property type="match status" value="1"/>
</dbReference>
<sequence>VDTETRHVSGEEAYRIVYGLVKKAVDAGIDYLYKKTDSGLRGNVAMELTAALDASGGDFLAFLPAFPDMKRTVENGISYIDGVPIERSVFGKDPFEPVTCSRIKDFFGKRREIVKEYREPSEVRIMAGRKQIAIFDSSTDADLMRIGLYLQRHSLLGVVAGCAGFASVIAKLLKISNRTVRSETTAQGPLLIMCGSINEISKKQLARAQKKGYTRVTLTARQQLGQDYLKSEEGKTFLRMLHHICSSQRVCMIDTSSDRRQLEMWMETGTASLNDARIRIAERLGEIAEGLTELGLNPVIMVIGGDTLFQLVRKMKCRQISLLGELEKGVVYSRMKADGRSFEVISKSGGFGDEELLVRLIEKVTGERRNENVETIFPEDARKGVWG</sequence>
<dbReference type="InterPro" id="IPR031475">
    <property type="entry name" value="NBD_C"/>
</dbReference>
<evidence type="ECO:0000256" key="1">
    <source>
        <dbReference type="ARBA" id="ARBA00005715"/>
    </source>
</evidence>
<dbReference type="Proteomes" id="UP000823922">
    <property type="component" value="Unassembled WGS sequence"/>
</dbReference>
<dbReference type="InterPro" id="IPR010737">
    <property type="entry name" value="4-carb_acid_sugar_kinase_N"/>
</dbReference>
<dbReference type="AlphaFoldDB" id="A0A9D2QKQ6"/>
<protein>
    <submittedName>
        <fullName evidence="9">Four-carbon acid sugar kinase family protein</fullName>
    </submittedName>
</protein>
<organism evidence="9 10">
    <name type="scientific">Candidatus Eisenbergiella intestinigallinarum</name>
    <dbReference type="NCBI Taxonomy" id="2838549"/>
    <lineage>
        <taxon>Bacteria</taxon>
        <taxon>Bacillati</taxon>
        <taxon>Bacillota</taxon>
        <taxon>Clostridia</taxon>
        <taxon>Lachnospirales</taxon>
        <taxon>Lachnospiraceae</taxon>
        <taxon>Eisenbergiella</taxon>
    </lineage>
</organism>
<keyword evidence="6" id="KW-0119">Carbohydrate metabolism</keyword>
<comment type="caution">
    <text evidence="9">The sequence shown here is derived from an EMBL/GenBank/DDBJ whole genome shotgun (WGS) entry which is preliminary data.</text>
</comment>
<evidence type="ECO:0000256" key="6">
    <source>
        <dbReference type="ARBA" id="ARBA00023277"/>
    </source>
</evidence>
<feature type="non-terminal residue" evidence="9">
    <location>
        <position position="1"/>
    </location>
</feature>
<dbReference type="SUPFAM" id="SSF142764">
    <property type="entry name" value="YgbK-like"/>
    <property type="match status" value="1"/>
</dbReference>
<keyword evidence="3" id="KW-0547">Nucleotide-binding</keyword>
<dbReference type="Gene3D" id="3.40.50.10840">
    <property type="entry name" value="Putative sugar-binding, N-terminal domain"/>
    <property type="match status" value="1"/>
</dbReference>
<gene>
    <name evidence="9" type="ORF">H9926_07740</name>
</gene>
<keyword evidence="4 9" id="KW-0418">Kinase</keyword>
<keyword evidence="5" id="KW-0067">ATP-binding</keyword>
<evidence type="ECO:0000313" key="9">
    <source>
        <dbReference type="EMBL" id="HJC87889.1"/>
    </source>
</evidence>
<evidence type="ECO:0000313" key="10">
    <source>
        <dbReference type="Proteomes" id="UP000823922"/>
    </source>
</evidence>
<reference evidence="9" key="1">
    <citation type="journal article" date="2021" name="PeerJ">
        <title>Extensive microbial diversity within the chicken gut microbiome revealed by metagenomics and culture.</title>
        <authorList>
            <person name="Gilroy R."/>
            <person name="Ravi A."/>
            <person name="Getino M."/>
            <person name="Pursley I."/>
            <person name="Horton D.L."/>
            <person name="Alikhan N.F."/>
            <person name="Baker D."/>
            <person name="Gharbi K."/>
            <person name="Hall N."/>
            <person name="Watson M."/>
            <person name="Adriaenssens E.M."/>
            <person name="Foster-Nyarko E."/>
            <person name="Jarju S."/>
            <person name="Secka A."/>
            <person name="Antonio M."/>
            <person name="Oren A."/>
            <person name="Chaudhuri R.R."/>
            <person name="La Ragione R."/>
            <person name="Hildebrand F."/>
            <person name="Pallen M.J."/>
        </authorList>
    </citation>
    <scope>NUCLEOTIDE SEQUENCE</scope>
    <source>
        <strain evidence="9">ChiBcec1-1630</strain>
    </source>
</reference>
<dbReference type="InterPro" id="IPR042213">
    <property type="entry name" value="NBD_C_sf"/>
</dbReference>
<dbReference type="Pfam" id="PF17042">
    <property type="entry name" value="NBD_C"/>
    <property type="match status" value="1"/>
</dbReference>
<evidence type="ECO:0000256" key="5">
    <source>
        <dbReference type="ARBA" id="ARBA00022840"/>
    </source>
</evidence>